<dbReference type="GO" id="GO:0005737">
    <property type="term" value="C:cytoplasm"/>
    <property type="evidence" value="ECO:0007669"/>
    <property type="project" value="TreeGrafter"/>
</dbReference>
<dbReference type="EC" id="1.1.1.141" evidence="3"/>
<comment type="catalytic activity">
    <reaction evidence="9">
        <text>prostaglandin E1 + NAD(+) = 15-oxoprostaglandin E1 + NADH + H(+)</text>
        <dbReference type="Rhea" id="RHEA:16477"/>
        <dbReference type="ChEBI" id="CHEBI:15378"/>
        <dbReference type="ChEBI" id="CHEBI:57397"/>
        <dbReference type="ChEBI" id="CHEBI:57401"/>
        <dbReference type="ChEBI" id="CHEBI:57540"/>
        <dbReference type="ChEBI" id="CHEBI:57945"/>
    </reaction>
    <physiologicalReaction direction="left-to-right" evidence="9">
        <dbReference type="Rhea" id="RHEA:16478"/>
    </physiologicalReaction>
</comment>
<evidence type="ECO:0000256" key="10">
    <source>
        <dbReference type="ARBA" id="ARBA00047672"/>
    </source>
</evidence>
<dbReference type="InterPro" id="IPR036291">
    <property type="entry name" value="NAD(P)-bd_dom_sf"/>
</dbReference>
<evidence type="ECO:0000256" key="20">
    <source>
        <dbReference type="ARBA" id="ARBA00049151"/>
    </source>
</evidence>
<feature type="region of interest" description="Disordered" evidence="22">
    <location>
        <begin position="175"/>
        <end position="194"/>
    </location>
</feature>
<comment type="catalytic activity">
    <reaction evidence="20">
        <text>(15S)-hydroxy-(5Z,8Z,11Z,13E)-eicosatetraenoate + NAD(+) = 15-oxo-(5Z,8Z,11Z,13E)-eicosatetraenoate + NADH + H(+)</text>
        <dbReference type="Rhea" id="RHEA:23260"/>
        <dbReference type="ChEBI" id="CHEBI:15378"/>
        <dbReference type="ChEBI" id="CHEBI:57409"/>
        <dbReference type="ChEBI" id="CHEBI:57410"/>
        <dbReference type="ChEBI" id="CHEBI:57540"/>
        <dbReference type="ChEBI" id="CHEBI:57945"/>
        <dbReference type="EC" id="1.1.1.232"/>
    </reaction>
    <physiologicalReaction direction="left-to-right" evidence="20">
        <dbReference type="Rhea" id="RHEA:23261"/>
    </physiologicalReaction>
</comment>
<comment type="catalytic activity">
    <reaction evidence="11">
        <text>14-hydroxy-(4Z,7Z,10Z,12E,16Z,19Z)-docosahexaenoate + NAD(+) = 14-oxo-(4Z,7Z,10Z,12E,16Z,19Z)-docosahexaenoate + NADH + H(+)</text>
        <dbReference type="Rhea" id="RHEA:48952"/>
        <dbReference type="ChEBI" id="CHEBI:15378"/>
        <dbReference type="ChEBI" id="CHEBI:57540"/>
        <dbReference type="ChEBI" id="CHEBI:57945"/>
        <dbReference type="ChEBI" id="CHEBI:90866"/>
        <dbReference type="ChEBI" id="CHEBI:90867"/>
    </reaction>
    <physiologicalReaction direction="left-to-right" evidence="11">
        <dbReference type="Rhea" id="RHEA:48953"/>
    </physiologicalReaction>
</comment>
<evidence type="ECO:0000256" key="2">
    <source>
        <dbReference type="ARBA" id="ARBA00023002"/>
    </source>
</evidence>
<keyword evidence="2" id="KW-0560">Oxidoreductase</keyword>
<dbReference type="InterPro" id="IPR020904">
    <property type="entry name" value="Sc_DH/Rdtase_CS"/>
</dbReference>
<sequence length="517" mass="57504">MSCRRSMAGLWRTASGLTKKGKYPLIGSNRALWLSSALSKKSRPNRQSGCKGGKREEIMDPDCKVAIVTGGATGIGYSAAYKLLKNGAKCVVISSRRKEKGVEAVEKLNGRFGKDKALFIQGDVNDEKHFRLGLRGFGGGGVTTSALSRVTSTMRNTTGIWKVELEEVNPHFRGGRVENHLGKTTPSSPDRDSNLDLPVLGSRAQLDKCVSQLRHRGGCLFEEAIGRYGQVDVLFNNAGMMNDKNWQLAVDTNLTSLIRGNFLAFEYMGKNNNHHGGIVVNNASIVGLQTLHGAPVYSATKFGVIGVTRNLGHEYHFRYWYFTRSSIGSGTSPGVLQVLVLHQEFYRFWYFTRRVLQVLVFHQEYYSYWYFDTMFPSGTVKVIRFKPHVALSQTGIRVVALCPGVTDTVLVTDARGKQYNPDWGKEADRLLSSLPGQPTSVTGLAFVDLVRYAPSGTIWVMDETVIWQFQATYLTFSLQTGASSFQTVHSKRITRLPVALKQIILSEQRDDRNFVSD</sequence>
<evidence type="ECO:0000256" key="7">
    <source>
        <dbReference type="ARBA" id="ARBA00042026"/>
    </source>
</evidence>
<evidence type="ECO:0000256" key="14">
    <source>
        <dbReference type="ARBA" id="ARBA00048170"/>
    </source>
</evidence>
<evidence type="ECO:0000256" key="22">
    <source>
        <dbReference type="SAM" id="MobiDB-lite"/>
    </source>
</evidence>
<evidence type="ECO:0000256" key="13">
    <source>
        <dbReference type="ARBA" id="ARBA00048144"/>
    </source>
</evidence>
<evidence type="ECO:0000313" key="23">
    <source>
        <dbReference type="EMBL" id="CAD7204059.1"/>
    </source>
</evidence>
<evidence type="ECO:0000256" key="8">
    <source>
        <dbReference type="ARBA" id="ARBA00045705"/>
    </source>
</evidence>
<organism evidence="23">
    <name type="scientific">Timema douglasi</name>
    <name type="common">Walking stick</name>
    <dbReference type="NCBI Taxonomy" id="61478"/>
    <lineage>
        <taxon>Eukaryota</taxon>
        <taxon>Metazoa</taxon>
        <taxon>Ecdysozoa</taxon>
        <taxon>Arthropoda</taxon>
        <taxon>Hexapoda</taxon>
        <taxon>Insecta</taxon>
        <taxon>Pterygota</taxon>
        <taxon>Neoptera</taxon>
        <taxon>Polyneoptera</taxon>
        <taxon>Phasmatodea</taxon>
        <taxon>Timematodea</taxon>
        <taxon>Timematoidea</taxon>
        <taxon>Timematidae</taxon>
        <taxon>Timema</taxon>
    </lineage>
</organism>
<evidence type="ECO:0000256" key="11">
    <source>
        <dbReference type="ARBA" id="ARBA00048008"/>
    </source>
</evidence>
<comment type="catalytic activity">
    <reaction evidence="14">
        <text>resolvin D1 + NAD(+) = 17-oxoresolvin D1 + NADH + H(+)</text>
        <dbReference type="Rhea" id="RHEA:50128"/>
        <dbReference type="ChEBI" id="CHEBI:15378"/>
        <dbReference type="ChEBI" id="CHEBI:57540"/>
        <dbReference type="ChEBI" id="CHEBI:57945"/>
        <dbReference type="ChEBI" id="CHEBI:132079"/>
        <dbReference type="ChEBI" id="CHEBI:132081"/>
    </reaction>
    <physiologicalReaction direction="left-to-right" evidence="14">
        <dbReference type="Rhea" id="RHEA:50129"/>
    </physiologicalReaction>
</comment>
<comment type="catalytic activity">
    <reaction evidence="17">
        <text>prostaglandin A1 + NAD(+) = 15-oxo-prostaglandin A1 + NADH + H(+)</text>
        <dbReference type="Rhea" id="RHEA:41263"/>
        <dbReference type="ChEBI" id="CHEBI:15378"/>
        <dbReference type="ChEBI" id="CHEBI:57398"/>
        <dbReference type="ChEBI" id="CHEBI:57540"/>
        <dbReference type="ChEBI" id="CHEBI:57945"/>
        <dbReference type="ChEBI" id="CHEBI:85072"/>
    </reaction>
    <physiologicalReaction direction="left-to-right" evidence="17">
        <dbReference type="Rhea" id="RHEA:41264"/>
    </physiologicalReaction>
</comment>
<dbReference type="GO" id="GO:0016404">
    <property type="term" value="F:15-hydroxyprostaglandin dehydrogenase (NAD+) activity"/>
    <property type="evidence" value="ECO:0007669"/>
    <property type="project" value="UniProtKB-EC"/>
</dbReference>
<dbReference type="Gene3D" id="3.40.50.720">
    <property type="entry name" value="NAD(P)-binding Rossmann-like Domain"/>
    <property type="match status" value="1"/>
</dbReference>
<comment type="catalytic activity">
    <reaction evidence="21">
        <text>resolvin E1 + NAD(+) = 18-oxo-resolvin E1 + NADH + H(+)</text>
        <dbReference type="Rhea" id="RHEA:49244"/>
        <dbReference type="ChEBI" id="CHEBI:15378"/>
        <dbReference type="ChEBI" id="CHEBI:57540"/>
        <dbReference type="ChEBI" id="CHEBI:57945"/>
        <dbReference type="ChEBI" id="CHEBI:91000"/>
        <dbReference type="ChEBI" id="CHEBI:91001"/>
    </reaction>
    <physiologicalReaction direction="left-to-right" evidence="21">
        <dbReference type="Rhea" id="RHEA:49245"/>
    </physiologicalReaction>
</comment>
<gene>
    <name evidence="23" type="ORF">TDIB3V08_LOCUS10221</name>
</gene>
<reference evidence="23" key="1">
    <citation type="submission" date="2020-11" db="EMBL/GenBank/DDBJ databases">
        <authorList>
            <person name="Tran Van P."/>
        </authorList>
    </citation>
    <scope>NUCLEOTIDE SEQUENCE</scope>
</reference>
<dbReference type="PANTHER" id="PTHR44229:SF4">
    <property type="entry name" value="15-HYDROXYPROSTAGLANDIN DEHYDROGENASE [NAD(+)]"/>
    <property type="match status" value="1"/>
</dbReference>
<comment type="catalytic activity">
    <reaction evidence="16">
        <text>lipoxin A4 + NAD(+) = 15-oxo-(5S,6R)-dihydroxy-(7E,9E,11Z,13E)-eicosatetraenoate + NADH + H(+)</text>
        <dbReference type="Rhea" id="RHEA:41572"/>
        <dbReference type="ChEBI" id="CHEBI:15378"/>
        <dbReference type="ChEBI" id="CHEBI:57540"/>
        <dbReference type="ChEBI" id="CHEBI:57945"/>
        <dbReference type="ChEBI" id="CHEBI:67026"/>
        <dbReference type="ChEBI" id="CHEBI:78311"/>
    </reaction>
    <physiologicalReaction direction="left-to-right" evidence="16">
        <dbReference type="Rhea" id="RHEA:41573"/>
    </physiologicalReaction>
</comment>
<dbReference type="EMBL" id="OA571591">
    <property type="protein sequence ID" value="CAD7204059.1"/>
    <property type="molecule type" value="Genomic_DNA"/>
</dbReference>
<dbReference type="AlphaFoldDB" id="A0A7R8ZG16"/>
<dbReference type="EC" id="1.1.1.232" evidence="4"/>
<evidence type="ECO:0000256" key="5">
    <source>
        <dbReference type="ARBA" id="ARBA00040276"/>
    </source>
</evidence>
<dbReference type="InterPro" id="IPR002347">
    <property type="entry name" value="SDR_fam"/>
</dbReference>
<comment type="similarity">
    <text evidence="1">Belongs to the short-chain dehydrogenases/reductases (SDR) family.</text>
</comment>
<evidence type="ECO:0000256" key="3">
    <source>
        <dbReference type="ARBA" id="ARBA00038968"/>
    </source>
</evidence>
<evidence type="ECO:0000256" key="4">
    <source>
        <dbReference type="ARBA" id="ARBA00039060"/>
    </source>
</evidence>
<comment type="catalytic activity">
    <reaction evidence="12">
        <text>15-oxo-(5S,6R)-dihydroxy-(7E,9E,11Z)-eicosatrienoate + NADH + H(+) = (5S,6R,15S)-trihydroxy-(7E,9E,11Z)-eicosatrienoate + NAD(+)</text>
        <dbReference type="Rhea" id="RHEA:41596"/>
        <dbReference type="ChEBI" id="CHEBI:15378"/>
        <dbReference type="ChEBI" id="CHEBI:57540"/>
        <dbReference type="ChEBI" id="CHEBI:57945"/>
        <dbReference type="ChEBI" id="CHEBI:78325"/>
        <dbReference type="ChEBI" id="CHEBI:78329"/>
    </reaction>
    <physiologicalReaction direction="left-to-right" evidence="12">
        <dbReference type="Rhea" id="RHEA:41597"/>
    </physiologicalReaction>
</comment>
<evidence type="ECO:0000256" key="17">
    <source>
        <dbReference type="ARBA" id="ARBA00048611"/>
    </source>
</evidence>
<dbReference type="PROSITE" id="PS00061">
    <property type="entry name" value="ADH_SHORT"/>
    <property type="match status" value="1"/>
</dbReference>
<dbReference type="PRINTS" id="PR00080">
    <property type="entry name" value="SDRFAMILY"/>
</dbReference>
<comment type="catalytic activity">
    <reaction evidence="19">
        <text>resolvin D2 + NAD(+) = 16-oxoresolvin D2 + NADH + H(+)</text>
        <dbReference type="Rhea" id="RHEA:53588"/>
        <dbReference type="ChEBI" id="CHEBI:15378"/>
        <dbReference type="ChEBI" id="CHEBI:57540"/>
        <dbReference type="ChEBI" id="CHEBI:57945"/>
        <dbReference type="ChEBI" id="CHEBI:133367"/>
        <dbReference type="ChEBI" id="CHEBI:137498"/>
    </reaction>
    <physiologicalReaction direction="left-to-right" evidence="19">
        <dbReference type="Rhea" id="RHEA:53589"/>
    </physiologicalReaction>
</comment>
<name>A0A7R8ZG16_TIMDO</name>
<evidence type="ECO:0000256" key="19">
    <source>
        <dbReference type="ARBA" id="ARBA00048921"/>
    </source>
</evidence>
<dbReference type="GO" id="GO:0047034">
    <property type="term" value="F:15-hydroxyicosatetraenoate dehydrogenase activity"/>
    <property type="evidence" value="ECO:0007669"/>
    <property type="project" value="UniProtKB-EC"/>
</dbReference>
<dbReference type="PANTHER" id="PTHR44229">
    <property type="entry name" value="15-HYDROXYPROSTAGLANDIN DEHYDROGENASE [NAD(+)]"/>
    <property type="match status" value="1"/>
</dbReference>
<evidence type="ECO:0000256" key="6">
    <source>
        <dbReference type="ARBA" id="ARBA00041812"/>
    </source>
</evidence>
<proteinExistence type="inferred from homology"/>
<protein>
    <recommendedName>
        <fullName evidence="5">15-hydroxyprostaglandin dehydrogenase [NAD(+)]</fullName>
        <ecNumber evidence="3">1.1.1.141</ecNumber>
        <ecNumber evidence="4">1.1.1.232</ecNumber>
    </recommendedName>
    <alternativeName>
        <fullName evidence="7">Eicosanoid/docosanoid dehydrogenase [NAD(+)]</fullName>
    </alternativeName>
    <alternativeName>
        <fullName evidence="6">Prostaglandin dehydrogenase 1</fullName>
    </alternativeName>
</protein>
<dbReference type="PRINTS" id="PR00081">
    <property type="entry name" value="GDHRDH"/>
</dbReference>
<evidence type="ECO:0000256" key="21">
    <source>
        <dbReference type="ARBA" id="ARBA00049188"/>
    </source>
</evidence>
<comment type="function">
    <text evidence="8">Catalyzes the NAD-dependent dehydrogenation (oxidation) of a broad array of hydroxylated polyunsaturated fatty acids (mainly eicosanoids and docosanoids, including prostaglandins, lipoxins and resolvins), yielding their corresponding keto (oxo) metabolites. Decreases the levels of the pro-proliferative prostaglandins such as prostaglandin E2 (whose activity is increased in cancer because of an increase in the expression of cyclooxygenase 2) and generates oxo-fatty acid products that can profoundly influence cell function by abrogating pro-inflammatory cytokine expression. Converts resolvins E1, D1 and D2 to their oxo products, which represents a mode of resolvin inactivation. Resolvin E1 plays important roles during the resolution phase of acute inflammation, while resolvins D1 and D2 have a unique role in obesity-induced adipose inflammation.</text>
</comment>
<accession>A0A7R8ZG16</accession>
<evidence type="ECO:0000256" key="15">
    <source>
        <dbReference type="ARBA" id="ARBA00048393"/>
    </source>
</evidence>
<evidence type="ECO:0000256" key="9">
    <source>
        <dbReference type="ARBA" id="ARBA00047325"/>
    </source>
</evidence>
<evidence type="ECO:0000256" key="18">
    <source>
        <dbReference type="ARBA" id="ARBA00048739"/>
    </source>
</evidence>
<evidence type="ECO:0000256" key="16">
    <source>
        <dbReference type="ARBA" id="ARBA00048535"/>
    </source>
</evidence>
<comment type="catalytic activity">
    <reaction evidence="13">
        <text>(11R)-hydroxy-(5Z,8Z,12E,14Z)-eicosatetraenoate + NAD(+) = 11-oxo-(5Z,8Z,12E,14Z)-eicosatetraenoate + NADH + H(+)</text>
        <dbReference type="Rhea" id="RHEA:48640"/>
        <dbReference type="ChEBI" id="CHEBI:15378"/>
        <dbReference type="ChEBI" id="CHEBI:57540"/>
        <dbReference type="ChEBI" id="CHEBI:57945"/>
        <dbReference type="ChEBI" id="CHEBI:78836"/>
        <dbReference type="ChEBI" id="CHEBI:90697"/>
    </reaction>
    <physiologicalReaction direction="left-to-right" evidence="13">
        <dbReference type="Rhea" id="RHEA:48641"/>
    </physiologicalReaction>
</comment>
<evidence type="ECO:0000256" key="12">
    <source>
        <dbReference type="ARBA" id="ARBA00048140"/>
    </source>
</evidence>
<dbReference type="Pfam" id="PF00106">
    <property type="entry name" value="adh_short"/>
    <property type="match status" value="2"/>
</dbReference>
<comment type="catalytic activity">
    <reaction evidence="18">
        <text>prostaglandin E2 + NAD(+) = 15-oxoprostaglandin E2 + NADH + H(+)</text>
        <dbReference type="Rhea" id="RHEA:11876"/>
        <dbReference type="ChEBI" id="CHEBI:15378"/>
        <dbReference type="ChEBI" id="CHEBI:57400"/>
        <dbReference type="ChEBI" id="CHEBI:57540"/>
        <dbReference type="ChEBI" id="CHEBI:57945"/>
        <dbReference type="ChEBI" id="CHEBI:606564"/>
        <dbReference type="EC" id="1.1.1.141"/>
    </reaction>
    <physiologicalReaction direction="left-to-right" evidence="18">
        <dbReference type="Rhea" id="RHEA:11877"/>
    </physiologicalReaction>
</comment>
<evidence type="ECO:0000256" key="1">
    <source>
        <dbReference type="ARBA" id="ARBA00006484"/>
    </source>
</evidence>
<dbReference type="SUPFAM" id="SSF51735">
    <property type="entry name" value="NAD(P)-binding Rossmann-fold domains"/>
    <property type="match status" value="2"/>
</dbReference>
<comment type="catalytic activity">
    <reaction evidence="10">
        <text>resolvin D1 + NAD(+) = 8-oxoresolvin D1 + NADH + H(+)</text>
        <dbReference type="Rhea" id="RHEA:50124"/>
        <dbReference type="ChEBI" id="CHEBI:15378"/>
        <dbReference type="ChEBI" id="CHEBI:57540"/>
        <dbReference type="ChEBI" id="CHEBI:57945"/>
        <dbReference type="ChEBI" id="CHEBI:132079"/>
        <dbReference type="ChEBI" id="CHEBI:132080"/>
    </reaction>
    <physiologicalReaction direction="left-to-right" evidence="10">
        <dbReference type="Rhea" id="RHEA:50125"/>
    </physiologicalReaction>
</comment>
<comment type="catalytic activity">
    <reaction evidence="15">
        <text>resolvin D2 + NAD(+) = 7-oxoresolvin D2 + NADH + H(+)</text>
        <dbReference type="Rhea" id="RHEA:53584"/>
        <dbReference type="ChEBI" id="CHEBI:15378"/>
        <dbReference type="ChEBI" id="CHEBI:57540"/>
        <dbReference type="ChEBI" id="CHEBI:57945"/>
        <dbReference type="ChEBI" id="CHEBI:133367"/>
        <dbReference type="ChEBI" id="CHEBI:137497"/>
    </reaction>
    <physiologicalReaction direction="left-to-right" evidence="15">
        <dbReference type="Rhea" id="RHEA:53585"/>
    </physiologicalReaction>
</comment>